<sequence length="325" mass="37451">MSSIGKIRRLLNLMERLQSGRIYNTKELADFCNVSRRTIFRDIKTLQDSGIPVLYDASKTGYWISSGTYLPPTDFTLAETLSLMLLAQEMGSSKRGVPFQGVSRDAALKLQSNLPNHLRQYVGELTASVKINTEPQADLDGSQQHYERALEALTSRKKIRLRYNSLYDRKVIRTLVSPYRLLFQRRAWYIIGRSSMHRAVRTFHVGRIQDSEITDDEFTPPPRFTLQRYLGNAWNLVRERGARSDVVVRFQPLVAQNVAEVSWHKTQRLVWNPDGTMDFHVTVDGIHEISWWIMGYADQAEVLQPSSLVDLITTRVQRMAKIYKA</sequence>
<feature type="domain" description="Helix-turn-helix type 11" evidence="1">
    <location>
        <begin position="9"/>
        <end position="62"/>
    </location>
</feature>
<dbReference type="InterPro" id="IPR013196">
    <property type="entry name" value="HTH_11"/>
</dbReference>
<proteinExistence type="predicted"/>
<dbReference type="Pfam" id="PF25583">
    <property type="entry name" value="WCX"/>
    <property type="match status" value="1"/>
</dbReference>
<evidence type="ECO:0000259" key="3">
    <source>
        <dbReference type="Pfam" id="PF25583"/>
    </source>
</evidence>
<dbReference type="RefSeq" id="WP_145194974.1">
    <property type="nucleotide sequence ID" value="NZ_CP036267.1"/>
</dbReference>
<name>A0A517QGN4_9PLAN</name>
<dbReference type="Pfam" id="PF08279">
    <property type="entry name" value="HTH_11"/>
    <property type="match status" value="1"/>
</dbReference>
<dbReference type="PIRSF" id="PIRSF016838">
    <property type="entry name" value="PafC"/>
    <property type="match status" value="1"/>
</dbReference>
<organism evidence="4 5">
    <name type="scientific">Thalassoglobus polymorphus</name>
    <dbReference type="NCBI Taxonomy" id="2527994"/>
    <lineage>
        <taxon>Bacteria</taxon>
        <taxon>Pseudomonadati</taxon>
        <taxon>Planctomycetota</taxon>
        <taxon>Planctomycetia</taxon>
        <taxon>Planctomycetales</taxon>
        <taxon>Planctomycetaceae</taxon>
        <taxon>Thalassoglobus</taxon>
    </lineage>
</organism>
<dbReference type="InterPro" id="IPR057727">
    <property type="entry name" value="WCX_dom"/>
</dbReference>
<reference evidence="4 5" key="1">
    <citation type="submission" date="2019-02" db="EMBL/GenBank/DDBJ databases">
        <title>Deep-cultivation of Planctomycetes and their phenomic and genomic characterization uncovers novel biology.</title>
        <authorList>
            <person name="Wiegand S."/>
            <person name="Jogler M."/>
            <person name="Boedeker C."/>
            <person name="Pinto D."/>
            <person name="Vollmers J."/>
            <person name="Rivas-Marin E."/>
            <person name="Kohn T."/>
            <person name="Peeters S.H."/>
            <person name="Heuer A."/>
            <person name="Rast P."/>
            <person name="Oberbeckmann S."/>
            <person name="Bunk B."/>
            <person name="Jeske O."/>
            <person name="Meyerdierks A."/>
            <person name="Storesund J.E."/>
            <person name="Kallscheuer N."/>
            <person name="Luecker S."/>
            <person name="Lage O.M."/>
            <person name="Pohl T."/>
            <person name="Merkel B.J."/>
            <person name="Hornburger P."/>
            <person name="Mueller R.-W."/>
            <person name="Bruemmer F."/>
            <person name="Labrenz M."/>
            <person name="Spormann A.M."/>
            <person name="Op den Camp H."/>
            <person name="Overmann J."/>
            <person name="Amann R."/>
            <person name="Jetten M.S.M."/>
            <person name="Mascher T."/>
            <person name="Medema M.H."/>
            <person name="Devos D.P."/>
            <person name="Kaster A.-K."/>
            <person name="Ovreas L."/>
            <person name="Rohde M."/>
            <person name="Galperin M.Y."/>
            <person name="Jogler C."/>
        </authorList>
    </citation>
    <scope>NUCLEOTIDE SEQUENCE [LARGE SCALE GENOMIC DNA]</scope>
    <source>
        <strain evidence="4 5">Mal48</strain>
    </source>
</reference>
<evidence type="ECO:0000313" key="4">
    <source>
        <dbReference type="EMBL" id="QDT30792.1"/>
    </source>
</evidence>
<evidence type="ECO:0000313" key="5">
    <source>
        <dbReference type="Proteomes" id="UP000315724"/>
    </source>
</evidence>
<dbReference type="InterPro" id="IPR051534">
    <property type="entry name" value="CBASS_pafABC_assoc_protein"/>
</dbReference>
<evidence type="ECO:0000259" key="1">
    <source>
        <dbReference type="Pfam" id="PF08279"/>
    </source>
</evidence>
<dbReference type="InterPro" id="IPR036390">
    <property type="entry name" value="WH_DNA-bd_sf"/>
</dbReference>
<dbReference type="InterPro" id="IPR036388">
    <property type="entry name" value="WH-like_DNA-bd_sf"/>
</dbReference>
<dbReference type="Pfam" id="PF13280">
    <property type="entry name" value="WYL"/>
    <property type="match status" value="1"/>
</dbReference>
<dbReference type="PANTHER" id="PTHR34580">
    <property type="match status" value="1"/>
</dbReference>
<dbReference type="PANTHER" id="PTHR34580:SF1">
    <property type="entry name" value="PROTEIN PAFC"/>
    <property type="match status" value="1"/>
</dbReference>
<dbReference type="KEGG" id="tpol:Mal48_00190"/>
<dbReference type="InterPro" id="IPR026881">
    <property type="entry name" value="WYL_dom"/>
</dbReference>
<accession>A0A517QGN4</accession>
<evidence type="ECO:0000259" key="2">
    <source>
        <dbReference type="Pfam" id="PF13280"/>
    </source>
</evidence>
<dbReference type="Gene3D" id="1.10.10.10">
    <property type="entry name" value="Winged helix-like DNA-binding domain superfamily/Winged helix DNA-binding domain"/>
    <property type="match status" value="1"/>
</dbReference>
<dbReference type="Proteomes" id="UP000315724">
    <property type="component" value="Chromosome"/>
</dbReference>
<protein>
    <submittedName>
        <fullName evidence="4">HTH domain protein</fullName>
    </submittedName>
</protein>
<keyword evidence="5" id="KW-1185">Reference proteome</keyword>
<dbReference type="SUPFAM" id="SSF46785">
    <property type="entry name" value="Winged helix' DNA-binding domain"/>
    <property type="match status" value="1"/>
</dbReference>
<dbReference type="InterPro" id="IPR028349">
    <property type="entry name" value="PafC-like"/>
</dbReference>
<feature type="domain" description="WCX" evidence="3">
    <location>
        <begin position="245"/>
        <end position="320"/>
    </location>
</feature>
<dbReference type="EMBL" id="CP036267">
    <property type="protein sequence ID" value="QDT30792.1"/>
    <property type="molecule type" value="Genomic_DNA"/>
</dbReference>
<dbReference type="PROSITE" id="PS52050">
    <property type="entry name" value="WYL"/>
    <property type="match status" value="1"/>
</dbReference>
<gene>
    <name evidence="4" type="ORF">Mal48_00190</name>
</gene>
<feature type="domain" description="WYL" evidence="2">
    <location>
        <begin position="145"/>
        <end position="212"/>
    </location>
</feature>
<dbReference type="AlphaFoldDB" id="A0A517QGN4"/>
<dbReference type="OrthoDB" id="9767131at2"/>